<dbReference type="AlphaFoldDB" id="A0A7S1BSX4"/>
<protein>
    <recommendedName>
        <fullName evidence="1">Alpha/beta hydrolase fold-3 domain-containing protein</fullName>
    </recommendedName>
</protein>
<reference evidence="2" key="1">
    <citation type="submission" date="2021-01" db="EMBL/GenBank/DDBJ databases">
        <authorList>
            <person name="Corre E."/>
            <person name="Pelletier E."/>
            <person name="Niang G."/>
            <person name="Scheremetjew M."/>
            <person name="Finn R."/>
            <person name="Kale V."/>
            <person name="Holt S."/>
            <person name="Cochrane G."/>
            <person name="Meng A."/>
            <person name="Brown T."/>
            <person name="Cohen L."/>
        </authorList>
    </citation>
    <scope>NUCLEOTIDE SEQUENCE</scope>
    <source>
        <strain evidence="2">308</strain>
    </source>
</reference>
<accession>A0A7S1BSX4</accession>
<dbReference type="InterPro" id="IPR029058">
    <property type="entry name" value="AB_hydrolase_fold"/>
</dbReference>
<dbReference type="InterPro" id="IPR013094">
    <property type="entry name" value="AB_hydrolase_3"/>
</dbReference>
<evidence type="ECO:0000313" key="2">
    <source>
        <dbReference type="EMBL" id="CAD8896060.1"/>
    </source>
</evidence>
<dbReference type="SUPFAM" id="SSF53474">
    <property type="entry name" value="alpha/beta-Hydrolases"/>
    <property type="match status" value="1"/>
</dbReference>
<sequence>MRASANICIDYVLEVVELLNACYRRLTLVGPHDFYLGQLSVALSSTERMIHNHILDILAEAGEVPRTRMDDSTLMVTAARLQLVKDIIIKNRSQHCQRERHEEGITLMLFHLINALQVCLSRIEDADTVLCGKFASKKRSESLFKELNAVGATSSDFLSGYFLRQANLRAPSVDKIQSLEVRGKSGEVASQQIVLNRIIRWSKRAIKSGVIGGSVFLTINHSKKMSPQDRKNAIATAGKVVALVFTSSVAKRRLVMYRMRARLDDSLSVLAIWQDKWVLIQSVIHRDNFRRNVSYDSLIAEPSTLDNANMPNQSLRRYLECVPLSTNKSAFWYSQGALRYMLVQKTMNLVYASIGTAIEATGPSGAHGLWMPIAAACASYYSTIGSNTTSSKAFEVLQSPSSDFIKRAWGMVSLPFVKRLSLEVSKFLKGAAIAERIIISGVPCFIICRNPYPALSTALKRFHRQAEREVSHLPDILEDDEPRYIAYSKRTQSNGDDYPAKDVIFHLTGGGFFTHTIAGDLPFLIDWSAATESVVICPEYDLLPEHSFPVAINQITDVFCALSSGDTAPILGFRANKIVVTGESSGGNLASSLICKLCIEEIVDLNVLRFAKEQGQDFLYNEAEGFLFTPSLVASESLDNSKLNKLVEDNDHWKETQVVRLPDGLMLNCPVLNLCESISPSRVVNKDPILPSGFLTAISQAYLSASSASRDHPIVSPFFASDHLIEFFPPTLICTSNLDPLLDDAVEFNARLRHMGVHSTLRATQDLPHAFCKFLNLFSEHLR</sequence>
<organism evidence="2">
    <name type="scientific">Corethron hystrix</name>
    <dbReference type="NCBI Taxonomy" id="216773"/>
    <lineage>
        <taxon>Eukaryota</taxon>
        <taxon>Sar</taxon>
        <taxon>Stramenopiles</taxon>
        <taxon>Ochrophyta</taxon>
        <taxon>Bacillariophyta</taxon>
        <taxon>Coscinodiscophyceae</taxon>
        <taxon>Corethrophycidae</taxon>
        <taxon>Corethrales</taxon>
        <taxon>Corethraceae</taxon>
        <taxon>Corethron</taxon>
    </lineage>
</organism>
<evidence type="ECO:0000259" key="1">
    <source>
        <dbReference type="Pfam" id="PF07859"/>
    </source>
</evidence>
<feature type="domain" description="Alpha/beta hydrolase fold-3" evidence="1">
    <location>
        <begin position="505"/>
        <end position="598"/>
    </location>
</feature>
<dbReference type="GO" id="GO:0019433">
    <property type="term" value="P:triglyceride catabolic process"/>
    <property type="evidence" value="ECO:0007669"/>
    <property type="project" value="TreeGrafter"/>
</dbReference>
<feature type="domain" description="Alpha/beta hydrolase fold-3" evidence="1">
    <location>
        <begin position="659"/>
        <end position="772"/>
    </location>
</feature>
<dbReference type="Gene3D" id="3.40.50.1820">
    <property type="entry name" value="alpha/beta hydrolase"/>
    <property type="match status" value="1"/>
</dbReference>
<dbReference type="EMBL" id="HBFR01032076">
    <property type="protein sequence ID" value="CAD8896060.1"/>
    <property type="molecule type" value="Transcribed_RNA"/>
</dbReference>
<gene>
    <name evidence="2" type="ORF">CHYS00102_LOCUS23274</name>
</gene>
<dbReference type="GO" id="GO:0004806">
    <property type="term" value="F:triacylglycerol lipase activity"/>
    <property type="evidence" value="ECO:0007669"/>
    <property type="project" value="TreeGrafter"/>
</dbReference>
<dbReference type="GO" id="GO:0005829">
    <property type="term" value="C:cytosol"/>
    <property type="evidence" value="ECO:0007669"/>
    <property type="project" value="TreeGrafter"/>
</dbReference>
<dbReference type="Pfam" id="PF07859">
    <property type="entry name" value="Abhydrolase_3"/>
    <property type="match status" value="2"/>
</dbReference>
<dbReference type="PANTHER" id="PTHR23025:SF3">
    <property type="entry name" value="HORMONE-SENSITIVE LIPASE"/>
    <property type="match status" value="1"/>
</dbReference>
<dbReference type="PANTHER" id="PTHR23025">
    <property type="entry name" value="TRIACYLGLYCEROL LIPASE"/>
    <property type="match status" value="1"/>
</dbReference>
<dbReference type="GO" id="GO:0004771">
    <property type="term" value="F:sterol ester esterase activity"/>
    <property type="evidence" value="ECO:0007669"/>
    <property type="project" value="TreeGrafter"/>
</dbReference>
<proteinExistence type="predicted"/>
<name>A0A7S1BSX4_9STRA</name>